<keyword evidence="9" id="KW-0573">Peptidoglycan synthesis</keyword>
<keyword evidence="12" id="KW-0131">Cell cycle</keyword>
<dbReference type="EC" id="2.4.99.28" evidence="19"/>
<dbReference type="GO" id="GO:0032153">
    <property type="term" value="C:cell division site"/>
    <property type="evidence" value="ECO:0007669"/>
    <property type="project" value="TreeGrafter"/>
</dbReference>
<dbReference type="NCBIfam" id="TIGR02614">
    <property type="entry name" value="ftsW"/>
    <property type="match status" value="1"/>
</dbReference>
<keyword evidence="7 21" id="KW-0812">Transmembrane</keyword>
<dbReference type="Proteomes" id="UP000034333">
    <property type="component" value="Unassembled WGS sequence"/>
</dbReference>
<comment type="subcellular location">
    <subcellularLocation>
        <location evidence="1">Cell membrane</location>
        <topology evidence="1">Multi-pass membrane protein</topology>
    </subcellularLocation>
</comment>
<evidence type="ECO:0000256" key="13">
    <source>
        <dbReference type="ARBA" id="ARBA00023316"/>
    </source>
</evidence>
<dbReference type="Pfam" id="PF01098">
    <property type="entry name" value="FTSW_RODA_SPOVE"/>
    <property type="match status" value="1"/>
</dbReference>
<feature type="transmembrane region" description="Helical" evidence="21">
    <location>
        <begin position="114"/>
        <end position="134"/>
    </location>
</feature>
<evidence type="ECO:0000256" key="20">
    <source>
        <dbReference type="ARBA" id="ARBA00049902"/>
    </source>
</evidence>
<reference evidence="22 23" key="1">
    <citation type="journal article" date="2015" name="Nature">
        <title>rRNA introns, odd ribosomes, and small enigmatic genomes across a large radiation of phyla.</title>
        <authorList>
            <person name="Brown C.T."/>
            <person name="Hug L.A."/>
            <person name="Thomas B.C."/>
            <person name="Sharon I."/>
            <person name="Castelle C.J."/>
            <person name="Singh A."/>
            <person name="Wilkins M.J."/>
            <person name="Williams K.H."/>
            <person name="Banfield J.F."/>
        </authorList>
    </citation>
    <scope>NUCLEOTIDE SEQUENCE [LARGE SCALE GENOMIC DNA]</scope>
</reference>
<comment type="catalytic activity">
    <reaction evidence="20">
        <text>[GlcNAc-(1-&gt;4)-Mur2Ac(oyl-L-Ala-gamma-D-Glu-L-Lys-D-Ala-D-Ala)](n)-di-trans,octa-cis-undecaprenyl diphosphate + beta-D-GlcNAc-(1-&gt;4)-Mur2Ac(oyl-L-Ala-gamma-D-Glu-L-Lys-D-Ala-D-Ala)-di-trans,octa-cis-undecaprenyl diphosphate = [GlcNAc-(1-&gt;4)-Mur2Ac(oyl-L-Ala-gamma-D-Glu-L-Lys-D-Ala-D-Ala)](n+1)-di-trans,octa-cis-undecaprenyl diphosphate + di-trans,octa-cis-undecaprenyl diphosphate + H(+)</text>
        <dbReference type="Rhea" id="RHEA:23708"/>
        <dbReference type="Rhea" id="RHEA-COMP:9602"/>
        <dbReference type="Rhea" id="RHEA-COMP:9603"/>
        <dbReference type="ChEBI" id="CHEBI:15378"/>
        <dbReference type="ChEBI" id="CHEBI:58405"/>
        <dbReference type="ChEBI" id="CHEBI:60033"/>
        <dbReference type="ChEBI" id="CHEBI:78435"/>
        <dbReference type="EC" id="2.4.99.28"/>
    </reaction>
</comment>
<feature type="transmembrane region" description="Helical" evidence="21">
    <location>
        <begin position="269"/>
        <end position="295"/>
    </location>
</feature>
<evidence type="ECO:0000256" key="4">
    <source>
        <dbReference type="ARBA" id="ARBA00022618"/>
    </source>
</evidence>
<proteinExistence type="inferred from homology"/>
<sequence>MMRWREKHLQADKKFLIAILILVVFGLVVLTSASSPVGYEKFGDTYFYLKRQVLYGLLPGLLLFWLLVKIDYEKWQKFSWFIYGFSIILLVLVFVPGVGNVINGSKSWINIGGYSFQPAEFAKLAIIIMAARLLSDKERDKSNWQFGLLPILAILAPAFGLILIQPDVGTLSIIVVILFVMLYVAQVPKKFLAVLGGLGVVVFIGLMLAAPYRMQRLTVFLHPELDPKGIGYHMNQAFLAIGSGGFWGFGLGHSRQKFQYLPEVSSDSIYAIIAEENGFIISTALLLLILMISWRGLSIAKSAPDDFGRLLVTGIVVWLAWQSFLNIGAMVGVLPLTGVPLPFISH</sequence>
<evidence type="ECO:0000256" key="5">
    <source>
        <dbReference type="ARBA" id="ARBA00022676"/>
    </source>
</evidence>
<evidence type="ECO:0000256" key="9">
    <source>
        <dbReference type="ARBA" id="ARBA00022984"/>
    </source>
</evidence>
<name>A0A0G0HKG6_9BACT</name>
<keyword evidence="11 21" id="KW-0472">Membrane</keyword>
<dbReference type="InterPro" id="IPR001182">
    <property type="entry name" value="FtsW/RodA"/>
</dbReference>
<dbReference type="GO" id="GO:0015648">
    <property type="term" value="F:lipid-linked peptidoglycan transporter activity"/>
    <property type="evidence" value="ECO:0007669"/>
    <property type="project" value="TreeGrafter"/>
</dbReference>
<evidence type="ECO:0000256" key="2">
    <source>
        <dbReference type="ARBA" id="ARBA00004752"/>
    </source>
</evidence>
<feature type="transmembrane region" description="Helical" evidence="21">
    <location>
        <begin position="146"/>
        <end position="164"/>
    </location>
</feature>
<dbReference type="PATRIC" id="fig|1619036.3.peg.842"/>
<evidence type="ECO:0000256" key="16">
    <source>
        <dbReference type="ARBA" id="ARBA00038053"/>
    </source>
</evidence>
<evidence type="ECO:0000256" key="17">
    <source>
        <dbReference type="ARBA" id="ARBA00041185"/>
    </source>
</evidence>
<feature type="transmembrane region" description="Helical" evidence="21">
    <location>
        <begin position="230"/>
        <end position="249"/>
    </location>
</feature>
<keyword evidence="6" id="KW-0808">Transferase</keyword>
<evidence type="ECO:0000256" key="11">
    <source>
        <dbReference type="ARBA" id="ARBA00023136"/>
    </source>
</evidence>
<evidence type="ECO:0000256" key="8">
    <source>
        <dbReference type="ARBA" id="ARBA00022960"/>
    </source>
</evidence>
<evidence type="ECO:0000256" key="7">
    <source>
        <dbReference type="ARBA" id="ARBA00022692"/>
    </source>
</evidence>
<evidence type="ECO:0000256" key="21">
    <source>
        <dbReference type="SAM" id="Phobius"/>
    </source>
</evidence>
<keyword evidence="4" id="KW-0132">Cell division</keyword>
<evidence type="ECO:0000313" key="22">
    <source>
        <dbReference type="EMBL" id="KKQ39065.1"/>
    </source>
</evidence>
<gene>
    <name evidence="22" type="ORF">US58_C0042G0005</name>
</gene>
<feature type="transmembrane region" description="Helical" evidence="21">
    <location>
        <begin position="315"/>
        <end position="336"/>
    </location>
</feature>
<evidence type="ECO:0000256" key="6">
    <source>
        <dbReference type="ARBA" id="ARBA00022679"/>
    </source>
</evidence>
<evidence type="ECO:0000256" key="10">
    <source>
        <dbReference type="ARBA" id="ARBA00022989"/>
    </source>
</evidence>
<dbReference type="GO" id="GO:0051301">
    <property type="term" value="P:cell division"/>
    <property type="evidence" value="ECO:0007669"/>
    <property type="project" value="UniProtKB-KW"/>
</dbReference>
<protein>
    <recommendedName>
        <fullName evidence="17">Probable peptidoglycan glycosyltransferase FtsW</fullName>
        <ecNumber evidence="19">2.4.99.28</ecNumber>
    </recommendedName>
    <alternativeName>
        <fullName evidence="18">Cell division protein FtsW</fullName>
    </alternativeName>
    <alternativeName>
        <fullName evidence="15">Cell wall polymerase</fullName>
    </alternativeName>
    <alternativeName>
        <fullName evidence="14">Peptidoglycan polymerase</fullName>
    </alternativeName>
</protein>
<keyword evidence="13" id="KW-0961">Cell wall biogenesis/degradation</keyword>
<feature type="transmembrane region" description="Helical" evidence="21">
    <location>
        <begin position="49"/>
        <end position="68"/>
    </location>
</feature>
<dbReference type="AlphaFoldDB" id="A0A0G0HKG6"/>
<accession>A0A0G0HKG6</accession>
<dbReference type="GO" id="GO:0008360">
    <property type="term" value="P:regulation of cell shape"/>
    <property type="evidence" value="ECO:0007669"/>
    <property type="project" value="UniProtKB-KW"/>
</dbReference>
<dbReference type="GO" id="GO:0008955">
    <property type="term" value="F:peptidoglycan glycosyltransferase activity"/>
    <property type="evidence" value="ECO:0007669"/>
    <property type="project" value="UniProtKB-EC"/>
</dbReference>
<comment type="caution">
    <text evidence="22">The sequence shown here is derived from an EMBL/GenBank/DDBJ whole genome shotgun (WGS) entry which is preliminary data.</text>
</comment>
<dbReference type="EMBL" id="LBTN01000042">
    <property type="protein sequence ID" value="KKQ39065.1"/>
    <property type="molecule type" value="Genomic_DNA"/>
</dbReference>
<comment type="pathway">
    <text evidence="2">Cell wall biogenesis; peptidoglycan biosynthesis.</text>
</comment>
<evidence type="ECO:0000256" key="3">
    <source>
        <dbReference type="ARBA" id="ARBA00022475"/>
    </source>
</evidence>
<keyword evidence="10 21" id="KW-1133">Transmembrane helix</keyword>
<evidence type="ECO:0000256" key="14">
    <source>
        <dbReference type="ARBA" id="ARBA00032370"/>
    </source>
</evidence>
<dbReference type="PANTHER" id="PTHR30474:SF2">
    <property type="entry name" value="PEPTIDOGLYCAN GLYCOSYLTRANSFERASE FTSW-RELATED"/>
    <property type="match status" value="1"/>
</dbReference>
<dbReference type="GO" id="GO:0071555">
    <property type="term" value="P:cell wall organization"/>
    <property type="evidence" value="ECO:0007669"/>
    <property type="project" value="UniProtKB-KW"/>
</dbReference>
<evidence type="ECO:0000313" key="23">
    <source>
        <dbReference type="Proteomes" id="UP000034333"/>
    </source>
</evidence>
<dbReference type="GO" id="GO:0005886">
    <property type="term" value="C:plasma membrane"/>
    <property type="evidence" value="ECO:0007669"/>
    <property type="project" value="UniProtKB-SubCell"/>
</dbReference>
<evidence type="ECO:0000256" key="15">
    <source>
        <dbReference type="ARBA" id="ARBA00033270"/>
    </source>
</evidence>
<dbReference type="GO" id="GO:0009252">
    <property type="term" value="P:peptidoglycan biosynthetic process"/>
    <property type="evidence" value="ECO:0007669"/>
    <property type="project" value="UniProtKB-KW"/>
</dbReference>
<feature type="transmembrane region" description="Helical" evidence="21">
    <location>
        <begin position="80"/>
        <end position="102"/>
    </location>
</feature>
<dbReference type="STRING" id="1619036.US58_C0042G0005"/>
<dbReference type="PANTHER" id="PTHR30474">
    <property type="entry name" value="CELL CYCLE PROTEIN"/>
    <property type="match status" value="1"/>
</dbReference>
<feature type="transmembrane region" description="Helical" evidence="21">
    <location>
        <begin position="170"/>
        <end position="185"/>
    </location>
</feature>
<evidence type="ECO:0000256" key="12">
    <source>
        <dbReference type="ARBA" id="ARBA00023306"/>
    </source>
</evidence>
<keyword evidence="5" id="KW-0328">Glycosyltransferase</keyword>
<evidence type="ECO:0000256" key="18">
    <source>
        <dbReference type="ARBA" id="ARBA00041418"/>
    </source>
</evidence>
<keyword evidence="3" id="KW-1003">Cell membrane</keyword>
<evidence type="ECO:0000256" key="19">
    <source>
        <dbReference type="ARBA" id="ARBA00044770"/>
    </source>
</evidence>
<evidence type="ECO:0000256" key="1">
    <source>
        <dbReference type="ARBA" id="ARBA00004651"/>
    </source>
</evidence>
<feature type="transmembrane region" description="Helical" evidence="21">
    <location>
        <begin position="192"/>
        <end position="210"/>
    </location>
</feature>
<keyword evidence="8" id="KW-0133">Cell shape</keyword>
<dbReference type="InterPro" id="IPR013437">
    <property type="entry name" value="FtsW"/>
</dbReference>
<organism evidence="22 23">
    <name type="scientific">Candidatus Magasanikbacteria bacterium GW2011_GWA2_37_8</name>
    <dbReference type="NCBI Taxonomy" id="1619036"/>
    <lineage>
        <taxon>Bacteria</taxon>
        <taxon>Candidatus Magasanikiibacteriota</taxon>
    </lineage>
</organism>
<comment type="similarity">
    <text evidence="16">Belongs to the SEDS family. FtsW subfamily.</text>
</comment>